<dbReference type="EMBL" id="SJPE01000002">
    <property type="protein sequence ID" value="TBX70627.1"/>
    <property type="molecule type" value="Genomic_DNA"/>
</dbReference>
<dbReference type="AlphaFoldDB" id="A0A4Q9Z8Y5"/>
<keyword evidence="1" id="KW-0732">Signal</keyword>
<evidence type="ECO:0000256" key="1">
    <source>
        <dbReference type="SAM" id="SignalP"/>
    </source>
</evidence>
<feature type="signal peptide" evidence="1">
    <location>
        <begin position="1"/>
        <end position="25"/>
    </location>
</feature>
<dbReference type="RefSeq" id="WP_131475077.1">
    <property type="nucleotide sequence ID" value="NZ_SJPE01000002.1"/>
</dbReference>
<dbReference type="Proteomes" id="UP000293300">
    <property type="component" value="Unassembled WGS sequence"/>
</dbReference>
<protein>
    <submittedName>
        <fullName evidence="2">Uncharacterized protein</fullName>
    </submittedName>
</protein>
<evidence type="ECO:0000313" key="2">
    <source>
        <dbReference type="EMBL" id="TBX70627.1"/>
    </source>
</evidence>
<reference evidence="2 3" key="1">
    <citation type="submission" date="2019-02" db="EMBL/GenBank/DDBJ databases">
        <title>Flavobacterium sp. RD-2-33 isolated from forest soil.</title>
        <authorList>
            <person name="Chaudhary D.K."/>
        </authorList>
    </citation>
    <scope>NUCLEOTIDE SEQUENCE [LARGE SCALE GENOMIC DNA]</scope>
    <source>
        <strain evidence="2 3">RD-2-33</strain>
    </source>
</reference>
<feature type="chain" id="PRO_5020327935" evidence="1">
    <location>
        <begin position="26"/>
        <end position="140"/>
    </location>
</feature>
<organism evidence="2 3">
    <name type="scientific">Flavobacterium silvisoli</name>
    <dbReference type="NCBI Taxonomy" id="2529433"/>
    <lineage>
        <taxon>Bacteria</taxon>
        <taxon>Pseudomonadati</taxon>
        <taxon>Bacteroidota</taxon>
        <taxon>Flavobacteriia</taxon>
        <taxon>Flavobacteriales</taxon>
        <taxon>Flavobacteriaceae</taxon>
        <taxon>Flavobacterium</taxon>
    </lineage>
</organism>
<dbReference type="OrthoDB" id="8536728at2"/>
<name>A0A4Q9Z8Y5_9FLAO</name>
<accession>A0A4Q9Z8Y5</accession>
<evidence type="ECO:0000313" key="3">
    <source>
        <dbReference type="Proteomes" id="UP000293300"/>
    </source>
</evidence>
<comment type="caution">
    <text evidence="2">The sequence shown here is derived from an EMBL/GenBank/DDBJ whole genome shotgun (WGS) entry which is preliminary data.</text>
</comment>
<gene>
    <name evidence="2" type="ORF">EZL74_02835</name>
</gene>
<dbReference type="PROSITE" id="PS51257">
    <property type="entry name" value="PROKAR_LIPOPROTEIN"/>
    <property type="match status" value="1"/>
</dbReference>
<sequence length="140" mass="16691">MALKRLIIIAFYVLFLACCSCKTNKTVNHYKEGKWVYKDTVNNVLYKSKGKYNKSREIKTWKYYENRRLVKTEKYRDTICYIETFDHNGKVTSKGQSMILEEKDGTHWYLTGDWLFFDENDQVIGIKKYLKGELISEEAK</sequence>
<keyword evidence="3" id="KW-1185">Reference proteome</keyword>
<proteinExistence type="predicted"/>